<dbReference type="InterPro" id="IPR036188">
    <property type="entry name" value="FAD/NAD-bd_sf"/>
</dbReference>
<evidence type="ECO:0000256" key="3">
    <source>
        <dbReference type="ARBA" id="ARBA00022630"/>
    </source>
</evidence>
<dbReference type="PANTHER" id="PTHR42913:SF3">
    <property type="entry name" value="64 KDA MITOCHONDRIAL NADH DEHYDROGENASE (EUROFUNG)"/>
    <property type="match status" value="1"/>
</dbReference>
<dbReference type="EC" id="1.6.5.-" evidence="7"/>
<keyword evidence="3" id="KW-0285">Flavoprotein</keyword>
<evidence type="ECO:0000256" key="4">
    <source>
        <dbReference type="ARBA" id="ARBA00022827"/>
    </source>
</evidence>
<evidence type="ECO:0000313" key="8">
    <source>
        <dbReference type="Proteomes" id="UP001231859"/>
    </source>
</evidence>
<evidence type="ECO:0000259" key="6">
    <source>
        <dbReference type="Pfam" id="PF07992"/>
    </source>
</evidence>
<dbReference type="InterPro" id="IPR023753">
    <property type="entry name" value="FAD/NAD-binding_dom"/>
</dbReference>
<accession>A0ABY8P552</accession>
<dbReference type="Gene3D" id="3.50.50.100">
    <property type="match status" value="1"/>
</dbReference>
<keyword evidence="4" id="KW-0274">FAD</keyword>
<dbReference type="SUPFAM" id="SSF51905">
    <property type="entry name" value="FAD/NAD(P)-binding domain"/>
    <property type="match status" value="1"/>
</dbReference>
<comment type="similarity">
    <text evidence="2">Belongs to the NADH dehydrogenase family.</text>
</comment>
<dbReference type="PANTHER" id="PTHR42913">
    <property type="entry name" value="APOPTOSIS-INDUCING FACTOR 1"/>
    <property type="match status" value="1"/>
</dbReference>
<organism evidence="7 8">
    <name type="scientific">Arsenophonus apicola</name>
    <dbReference type="NCBI Taxonomy" id="2879119"/>
    <lineage>
        <taxon>Bacteria</taxon>
        <taxon>Pseudomonadati</taxon>
        <taxon>Pseudomonadota</taxon>
        <taxon>Gammaproteobacteria</taxon>
        <taxon>Enterobacterales</taxon>
        <taxon>Morganellaceae</taxon>
        <taxon>Arsenophonus</taxon>
    </lineage>
</organism>
<evidence type="ECO:0000313" key="7">
    <source>
        <dbReference type="EMBL" id="WGO84625.1"/>
    </source>
</evidence>
<sequence length="434" mass="47583">MMTPKTKIIIVGGGAGGLELATKLGHKLGRKNQAEIILVDRNQSHLWKPLLHEVAAGSLDDGVDALSYLAHARNHYFHFQLGCLTDIDRENKTIKLAAIHDKEGQLLVPERQLNFDILVMALGSVSNDFGTTGVKEHCIFLDNPKQAHRFHDEMLNLFLSYSVRHKPDDKINIAIVGGGATGVELSAELYNAIEQLTSYGFEGLDKEALNVTLVEAGERILPALPIRISTAAHHELTKLGVRVLTQTMVTRADADGLNTKSAEKINADLMVWAAGIKAPDFMQQIGGLETNRINQLVVKPTLQTTLDSAIFAIGDCASCPKKEGGFVPPRAQAAHQMATLCYKNILALLEGKELKEYVYKDHGSLVSLSRFSTVGSLMGNLVGGDMMVEGKIARLVYISLYRMHQIALHGYIKTGLMMLVGSINRIIRPRLKLH</sequence>
<evidence type="ECO:0000256" key="5">
    <source>
        <dbReference type="ARBA" id="ARBA00023002"/>
    </source>
</evidence>
<dbReference type="PRINTS" id="PR00411">
    <property type="entry name" value="PNDRDTASEI"/>
</dbReference>
<proteinExistence type="inferred from homology"/>
<gene>
    <name evidence="7" type="ORF">QG404_07080</name>
</gene>
<dbReference type="GO" id="GO:0016491">
    <property type="term" value="F:oxidoreductase activity"/>
    <property type="evidence" value="ECO:0007669"/>
    <property type="project" value="UniProtKB-KW"/>
</dbReference>
<reference evidence="7 8" key="1">
    <citation type="submission" date="2023-04" db="EMBL/GenBank/DDBJ databases">
        <title>Genome dynamics across the evolutionary transition to endosymbiosis.</title>
        <authorList>
            <person name="Siozios S."/>
            <person name="Nadal-Jimenez P."/>
            <person name="Azagi T."/>
            <person name="Sprong H."/>
            <person name="Frost C.L."/>
            <person name="Parratt S.R."/>
            <person name="Taylor G."/>
            <person name="Brettell L."/>
            <person name="Lew K.C."/>
            <person name="Croft L."/>
            <person name="King K.C."/>
            <person name="Brockhurst M.A."/>
            <person name="Hypsa V."/>
            <person name="Novakova E."/>
            <person name="Darby A.C."/>
            <person name="Hurst G.D.D."/>
        </authorList>
    </citation>
    <scope>NUCLEOTIDE SEQUENCE [LARGE SCALE GENOMIC DNA]</scope>
    <source>
        <strain evidence="8">aApi_AU</strain>
    </source>
</reference>
<dbReference type="EMBL" id="CP123759">
    <property type="protein sequence ID" value="WGO84625.1"/>
    <property type="molecule type" value="Genomic_DNA"/>
</dbReference>
<name>A0ABY8P552_9GAMM</name>
<protein>
    <submittedName>
        <fullName evidence="7">NAD(P)/FAD-dependent oxidoreductase</fullName>
        <ecNumber evidence="7">1.6.5.-</ecNumber>
    </submittedName>
</protein>
<dbReference type="InterPro" id="IPR051169">
    <property type="entry name" value="NADH-Q_oxidoreductase"/>
</dbReference>
<dbReference type="Pfam" id="PF07992">
    <property type="entry name" value="Pyr_redox_2"/>
    <property type="match status" value="1"/>
</dbReference>
<comment type="cofactor">
    <cofactor evidence="1">
        <name>FAD</name>
        <dbReference type="ChEBI" id="CHEBI:57692"/>
    </cofactor>
</comment>
<dbReference type="RefSeq" id="WP_280548761.1">
    <property type="nucleotide sequence ID" value="NZ_CP123759.1"/>
</dbReference>
<evidence type="ECO:0000256" key="1">
    <source>
        <dbReference type="ARBA" id="ARBA00001974"/>
    </source>
</evidence>
<feature type="domain" description="FAD/NAD(P)-binding" evidence="6">
    <location>
        <begin position="7"/>
        <end position="338"/>
    </location>
</feature>
<evidence type="ECO:0000256" key="2">
    <source>
        <dbReference type="ARBA" id="ARBA00005272"/>
    </source>
</evidence>
<dbReference type="Proteomes" id="UP001231859">
    <property type="component" value="Chromosome"/>
</dbReference>
<keyword evidence="5 7" id="KW-0560">Oxidoreductase</keyword>
<keyword evidence="8" id="KW-1185">Reference proteome</keyword>
<dbReference type="PRINTS" id="PR00368">
    <property type="entry name" value="FADPNR"/>
</dbReference>